<organism evidence="2 3">
    <name type="scientific">Cephalotus follicularis</name>
    <name type="common">Albany pitcher plant</name>
    <dbReference type="NCBI Taxonomy" id="3775"/>
    <lineage>
        <taxon>Eukaryota</taxon>
        <taxon>Viridiplantae</taxon>
        <taxon>Streptophyta</taxon>
        <taxon>Embryophyta</taxon>
        <taxon>Tracheophyta</taxon>
        <taxon>Spermatophyta</taxon>
        <taxon>Magnoliopsida</taxon>
        <taxon>eudicotyledons</taxon>
        <taxon>Gunneridae</taxon>
        <taxon>Pentapetalae</taxon>
        <taxon>rosids</taxon>
        <taxon>fabids</taxon>
        <taxon>Oxalidales</taxon>
        <taxon>Cephalotaceae</taxon>
        <taxon>Cephalotus</taxon>
    </lineage>
</organism>
<dbReference type="Gene3D" id="1.25.40.10">
    <property type="entry name" value="Tetratricopeptide repeat domain"/>
    <property type="match status" value="2"/>
</dbReference>
<accession>A0A1Q3DBY3</accession>
<dbReference type="OrthoDB" id="29013at2759"/>
<dbReference type="InterPro" id="IPR019734">
    <property type="entry name" value="TPR_rpt"/>
</dbReference>
<dbReference type="SMART" id="SM00028">
    <property type="entry name" value="TPR"/>
    <property type="match status" value="6"/>
</dbReference>
<dbReference type="PANTHER" id="PTHR44102">
    <property type="entry name" value="PROTEIN NPG1"/>
    <property type="match status" value="1"/>
</dbReference>
<dbReference type="InterPro" id="IPR043376">
    <property type="entry name" value="NPG1-like"/>
</dbReference>
<sequence>QEARALLGRLEYQKGNIEAALHVFEGIDIAAVTSKMKVSLSRRFEQIRRHSQSDTAPPMSMHAVTLLLEAIFLKAKSLQGLGRFKEAAQSCKVILETVESALPEGMPENLSIDCKLREILNKAVELLPELWKLAGIPQEAILSYRRALLYRWNLDAETTAKIEKEFAIFLLYSGFNANAPNLRSQMEGSFVPRNNLEEAILLLLLLLKKFVTKRIGWDPSIIDHLSFALSVSGDLMSLAHQFEELLPGIVERRERYCTLALCYYCEGEHMVAFNLLRNLLNYRENPDCILELLLASKICGENMVFTEEGISYSYKVLSELRRGCSQMVSIANCLLGILLSNQSRLTASDSERILKQSDALKALETADRTMRERDPYIVYHLCLENAEQRKLDVALYYAKQLLKVEAGSSVKGYILLARILSAQKRFADAVAVINAAVDQTGKWEQGELLRTKAKLQIAQGQLKNAIQTYTKLLAILQVQTKSLGFGKKLLKNKGNHDKILEMETWHDLANVYTSLSQWRDAEVCLSKSKAICPYSASRCHSAGVLYEAKGQNQEALKSYRLALDVEPTHVPSLISSACVLKQLGDQSMPVVRGFLTDALRIDRTNPSAWYNLGLLYKADEGASTLEVVEYFEAAAILEESAPVEPFR</sequence>
<dbReference type="AlphaFoldDB" id="A0A1Q3DBY3"/>
<reference evidence="3" key="1">
    <citation type="submission" date="2016-04" db="EMBL/GenBank/DDBJ databases">
        <title>Cephalotus genome sequencing.</title>
        <authorList>
            <person name="Fukushima K."/>
            <person name="Hasebe M."/>
            <person name="Fang X."/>
        </authorList>
    </citation>
    <scope>NUCLEOTIDE SEQUENCE [LARGE SCALE GENOMIC DNA]</scope>
    <source>
        <strain evidence="3">cv. St1</strain>
    </source>
</reference>
<feature type="non-terminal residue" evidence="2">
    <location>
        <position position="1"/>
    </location>
</feature>
<dbReference type="Proteomes" id="UP000187406">
    <property type="component" value="Unassembled WGS sequence"/>
</dbReference>
<dbReference type="EMBL" id="BDDD01005886">
    <property type="protein sequence ID" value="GAV89997.1"/>
    <property type="molecule type" value="Genomic_DNA"/>
</dbReference>
<dbReference type="STRING" id="3775.A0A1Q3DBY3"/>
<dbReference type="SUPFAM" id="SSF48452">
    <property type="entry name" value="TPR-like"/>
    <property type="match status" value="1"/>
</dbReference>
<dbReference type="Pfam" id="PF13181">
    <property type="entry name" value="TPR_8"/>
    <property type="match status" value="1"/>
</dbReference>
<dbReference type="PROSITE" id="PS50005">
    <property type="entry name" value="TPR"/>
    <property type="match status" value="1"/>
</dbReference>
<keyword evidence="3" id="KW-1185">Reference proteome</keyword>
<dbReference type="InterPro" id="IPR011990">
    <property type="entry name" value="TPR-like_helical_dom_sf"/>
</dbReference>
<feature type="repeat" description="TPR" evidence="1">
    <location>
        <begin position="536"/>
        <end position="569"/>
    </location>
</feature>
<comment type="caution">
    <text evidence="2">The sequence shown here is derived from an EMBL/GenBank/DDBJ whole genome shotgun (WGS) entry which is preliminary data.</text>
</comment>
<keyword evidence="1" id="KW-0802">TPR repeat</keyword>
<evidence type="ECO:0000256" key="1">
    <source>
        <dbReference type="PROSITE-ProRule" id="PRU00339"/>
    </source>
</evidence>
<evidence type="ECO:0000313" key="3">
    <source>
        <dbReference type="Proteomes" id="UP000187406"/>
    </source>
</evidence>
<dbReference type="InParanoid" id="A0A1Q3DBY3"/>
<protein>
    <submittedName>
        <fullName evidence="2">TPR_1 domain-containing protein/TPR_8 domain-containing protein</fullName>
    </submittedName>
</protein>
<name>A0A1Q3DBY3_CEPFO</name>
<dbReference type="PANTHER" id="PTHR44102:SF1">
    <property type="entry name" value="OS10G0471400 PROTEIN"/>
    <property type="match status" value="1"/>
</dbReference>
<gene>
    <name evidence="2" type="ORF">CFOL_v3_33406</name>
</gene>
<proteinExistence type="predicted"/>
<evidence type="ECO:0000313" key="2">
    <source>
        <dbReference type="EMBL" id="GAV89997.1"/>
    </source>
</evidence>